<dbReference type="Proteomes" id="UP000013963">
    <property type="component" value="Chromosome"/>
</dbReference>
<dbReference type="HOGENOM" id="CLU_2275693_0_0_14"/>
<gene>
    <name evidence="2" type="ORF">SSYRP_v1c05270</name>
</gene>
<dbReference type="KEGG" id="ssyr:SSYRP_v1c05270"/>
<dbReference type="AlphaFoldDB" id="R4U3W6"/>
<protein>
    <recommendedName>
        <fullName evidence="4">Transmembrane protein</fullName>
    </recommendedName>
</protein>
<name>R4U3W6_9MOLU</name>
<sequence length="102" mass="11720">MLEAINSLNLNLFGFVDWVQDGILKVVWNIFIWGPLGLVAVFDKVLIFLSSGIVFDLLFNSNSQFSWENIPTAFWQFEIVDVGLLVIIFISQFLTLQFKETD</sequence>
<dbReference type="PATRIC" id="fig|1276229.3.peg.522"/>
<dbReference type="EMBL" id="CP005078">
    <property type="protein sequence ID" value="AGM26117.1"/>
    <property type="molecule type" value="Genomic_DNA"/>
</dbReference>
<dbReference type="RefSeq" id="WP_016340763.1">
    <property type="nucleotide sequence ID" value="NC_021284.1"/>
</dbReference>
<reference evidence="2 3" key="1">
    <citation type="journal article" date="2013" name="Genome Biol. Evol.">
        <title>Complete genomes of two dipteran-associated spiroplasmas provided insights into the origin, dynamics, and impacts of viral invasion in spiroplasma.</title>
        <authorList>
            <person name="Ku C."/>
            <person name="Lo W.S."/>
            <person name="Chen L.L."/>
            <person name="Kuo C.H."/>
        </authorList>
    </citation>
    <scope>NUCLEOTIDE SEQUENCE [LARGE SCALE GENOMIC DNA]</scope>
    <source>
        <strain evidence="2">EA-1</strain>
    </source>
</reference>
<evidence type="ECO:0008006" key="4">
    <source>
        <dbReference type="Google" id="ProtNLM"/>
    </source>
</evidence>
<feature type="transmembrane region" description="Helical" evidence="1">
    <location>
        <begin position="74"/>
        <end position="96"/>
    </location>
</feature>
<proteinExistence type="predicted"/>
<accession>R4U3W6</accession>
<feature type="transmembrane region" description="Helical" evidence="1">
    <location>
        <begin position="30"/>
        <end position="54"/>
    </location>
</feature>
<dbReference type="STRING" id="1276229.SSYRP_v1c05270"/>
<keyword evidence="1" id="KW-0812">Transmembrane</keyword>
<dbReference type="NCBIfam" id="NF045889">
    <property type="entry name" value="ICE_Mbov_0396_TM"/>
    <property type="match status" value="1"/>
</dbReference>
<evidence type="ECO:0000256" key="1">
    <source>
        <dbReference type="SAM" id="Phobius"/>
    </source>
</evidence>
<evidence type="ECO:0000313" key="2">
    <source>
        <dbReference type="EMBL" id="AGM26117.1"/>
    </source>
</evidence>
<keyword evidence="1" id="KW-0472">Membrane</keyword>
<keyword evidence="1" id="KW-1133">Transmembrane helix</keyword>
<organism evidence="2 3">
    <name type="scientific">Spiroplasma syrphidicola EA-1</name>
    <dbReference type="NCBI Taxonomy" id="1276229"/>
    <lineage>
        <taxon>Bacteria</taxon>
        <taxon>Bacillati</taxon>
        <taxon>Mycoplasmatota</taxon>
        <taxon>Mollicutes</taxon>
        <taxon>Entomoplasmatales</taxon>
        <taxon>Spiroplasmataceae</taxon>
        <taxon>Spiroplasma</taxon>
    </lineage>
</organism>
<evidence type="ECO:0000313" key="3">
    <source>
        <dbReference type="Proteomes" id="UP000013963"/>
    </source>
</evidence>
<keyword evidence="3" id="KW-1185">Reference proteome</keyword>